<feature type="transmembrane region" description="Helical" evidence="6">
    <location>
        <begin position="7"/>
        <end position="29"/>
    </location>
</feature>
<dbReference type="EMBL" id="LNQN01000001">
    <property type="protein sequence ID" value="KSU84257.1"/>
    <property type="molecule type" value="Genomic_DNA"/>
</dbReference>
<evidence type="ECO:0000256" key="2">
    <source>
        <dbReference type="ARBA" id="ARBA00022475"/>
    </source>
</evidence>
<dbReference type="Pfam" id="PF12823">
    <property type="entry name" value="DUF3817"/>
    <property type="match status" value="1"/>
</dbReference>
<accession>A0A0V8JBE3</accession>
<keyword evidence="3 6" id="KW-0812">Transmembrane</keyword>
<keyword evidence="4 6" id="KW-1133">Transmembrane helix</keyword>
<evidence type="ECO:0000256" key="3">
    <source>
        <dbReference type="ARBA" id="ARBA00022692"/>
    </source>
</evidence>
<comment type="caution">
    <text evidence="8">The sequence shown here is derived from an EMBL/GenBank/DDBJ whole genome shotgun (WGS) entry which is preliminary data.</text>
</comment>
<feature type="transmembrane region" description="Helical" evidence="6">
    <location>
        <begin position="35"/>
        <end position="59"/>
    </location>
</feature>
<dbReference type="InterPro" id="IPR023845">
    <property type="entry name" value="DUF3817_TM"/>
</dbReference>
<dbReference type="OrthoDB" id="1121311at2"/>
<dbReference type="RefSeq" id="WP_061967582.1">
    <property type="nucleotide sequence ID" value="NZ_FMAV01000001.1"/>
</dbReference>
<evidence type="ECO:0000313" key="8">
    <source>
        <dbReference type="EMBL" id="KSU84257.1"/>
    </source>
</evidence>
<name>A0A0V8JBE3_9BACL</name>
<evidence type="ECO:0000259" key="7">
    <source>
        <dbReference type="Pfam" id="PF12823"/>
    </source>
</evidence>
<dbReference type="PANTHER" id="PTHR40077:SF1">
    <property type="entry name" value="MEMBRANE PROTEIN"/>
    <property type="match status" value="1"/>
</dbReference>
<comment type="subcellular location">
    <subcellularLocation>
        <location evidence="1">Cell membrane</location>
        <topology evidence="1">Multi-pass membrane protein</topology>
    </subcellularLocation>
</comment>
<sequence length="95" mass="10457">MNPSLKRFILIGTLEGISFLVLLAIAMPLKYFADLPLAVTIAGSLHGLFFVLYLIALAYATFKNRWSFPLVMGALVASVLPFGPFVFDSYLKKNA</sequence>
<dbReference type="GO" id="GO:0005886">
    <property type="term" value="C:plasma membrane"/>
    <property type="evidence" value="ECO:0007669"/>
    <property type="project" value="UniProtKB-SubCell"/>
</dbReference>
<feature type="domain" description="DUF3817" evidence="7">
    <location>
        <begin position="5"/>
        <end position="92"/>
    </location>
</feature>
<gene>
    <name evidence="8" type="ORF">AS030_01465</name>
</gene>
<dbReference type="Proteomes" id="UP000054099">
    <property type="component" value="Unassembled WGS sequence"/>
</dbReference>
<evidence type="ECO:0000256" key="5">
    <source>
        <dbReference type="ARBA" id="ARBA00023136"/>
    </source>
</evidence>
<feature type="transmembrane region" description="Helical" evidence="6">
    <location>
        <begin position="66"/>
        <end position="87"/>
    </location>
</feature>
<evidence type="ECO:0000256" key="6">
    <source>
        <dbReference type="SAM" id="Phobius"/>
    </source>
</evidence>
<dbReference type="PANTHER" id="PTHR40077">
    <property type="entry name" value="MEMBRANE PROTEIN-RELATED"/>
    <property type="match status" value="1"/>
</dbReference>
<keyword evidence="9" id="KW-1185">Reference proteome</keyword>
<dbReference type="AlphaFoldDB" id="A0A0V8JBE3"/>
<evidence type="ECO:0000256" key="4">
    <source>
        <dbReference type="ARBA" id="ARBA00022989"/>
    </source>
</evidence>
<keyword evidence="5 6" id="KW-0472">Membrane</keyword>
<organism evidence="8 9">
    <name type="scientific">Fictibacillus enclensis</name>
    <dbReference type="NCBI Taxonomy" id="1017270"/>
    <lineage>
        <taxon>Bacteria</taxon>
        <taxon>Bacillati</taxon>
        <taxon>Bacillota</taxon>
        <taxon>Bacilli</taxon>
        <taxon>Bacillales</taxon>
        <taxon>Fictibacillaceae</taxon>
        <taxon>Fictibacillus</taxon>
    </lineage>
</organism>
<evidence type="ECO:0000256" key="1">
    <source>
        <dbReference type="ARBA" id="ARBA00004651"/>
    </source>
</evidence>
<reference evidence="8 9" key="1">
    <citation type="journal article" date="2014" name="Antonie Van Leeuwenhoek">
        <title>Fictibacillus enclensis sp. nov., isolated from marine sediment.</title>
        <authorList>
            <person name="Dastager S.G."/>
            <person name="Mawlankar R."/>
            <person name="Srinivasan K."/>
            <person name="Tang S.K."/>
            <person name="Lee J.C."/>
            <person name="Ramana V.V."/>
            <person name="Shouche Y.S."/>
        </authorList>
    </citation>
    <scope>NUCLEOTIDE SEQUENCE [LARGE SCALE GENOMIC DNA]</scope>
    <source>
        <strain evidence="8 9">NIO-1003</strain>
    </source>
</reference>
<proteinExistence type="predicted"/>
<dbReference type="NCBIfam" id="TIGR03954">
    <property type="entry name" value="integ_memb_HG"/>
    <property type="match status" value="1"/>
</dbReference>
<evidence type="ECO:0000313" key="9">
    <source>
        <dbReference type="Proteomes" id="UP000054099"/>
    </source>
</evidence>
<protein>
    <recommendedName>
        <fullName evidence="7">DUF3817 domain-containing protein</fullName>
    </recommendedName>
</protein>
<keyword evidence="2" id="KW-1003">Cell membrane</keyword>